<accession>A0ABS7T9G2</accession>
<dbReference type="Gene3D" id="3.90.245.10">
    <property type="entry name" value="Ribonucleoside hydrolase-like"/>
    <property type="match status" value="1"/>
</dbReference>
<dbReference type="PANTHER" id="PTHR46190:SF1">
    <property type="entry name" value="SI:CH211-201H21.5"/>
    <property type="match status" value="1"/>
</dbReference>
<feature type="domain" description="Inosine/uridine-preferring nucleoside hydrolase" evidence="1">
    <location>
        <begin position="8"/>
        <end position="305"/>
    </location>
</feature>
<dbReference type="RefSeq" id="WP_223676972.1">
    <property type="nucleotide sequence ID" value="NZ_JAINZW010000007.1"/>
</dbReference>
<dbReference type="Proteomes" id="UP001430954">
    <property type="component" value="Unassembled WGS sequence"/>
</dbReference>
<dbReference type="GO" id="GO:0016787">
    <property type="term" value="F:hydrolase activity"/>
    <property type="evidence" value="ECO:0007669"/>
    <property type="project" value="UniProtKB-KW"/>
</dbReference>
<evidence type="ECO:0000313" key="2">
    <source>
        <dbReference type="EMBL" id="MBZ4040522.1"/>
    </source>
</evidence>
<dbReference type="InterPro" id="IPR036452">
    <property type="entry name" value="Ribo_hydro-like"/>
</dbReference>
<name>A0ABS7T9G2_9GAMM</name>
<dbReference type="InterPro" id="IPR052775">
    <property type="entry name" value="IUN_hydrolase"/>
</dbReference>
<dbReference type="PANTHER" id="PTHR46190">
    <property type="entry name" value="SI:CH211-201H21.5-RELATED"/>
    <property type="match status" value="1"/>
</dbReference>
<dbReference type="CDD" id="cd02649">
    <property type="entry name" value="nuc_hydro_CeIAG"/>
    <property type="match status" value="1"/>
</dbReference>
<dbReference type="SUPFAM" id="SSF53590">
    <property type="entry name" value="Nucleoside hydrolase"/>
    <property type="match status" value="1"/>
</dbReference>
<reference evidence="2 3" key="1">
    <citation type="submission" date="2021-09" db="EMBL/GenBank/DDBJ databases">
        <title>Lysobacter sp. 13A isolated from the river sediment.</title>
        <authorList>
            <person name="Liu H."/>
            <person name="Li S."/>
            <person name="Mao S."/>
        </authorList>
    </citation>
    <scope>NUCLEOTIDE SEQUENCE [LARGE SCALE GENOMIC DNA]</scope>
    <source>
        <strain evidence="2 3">13A</strain>
    </source>
</reference>
<evidence type="ECO:0000313" key="3">
    <source>
        <dbReference type="Proteomes" id="UP001430954"/>
    </source>
</evidence>
<gene>
    <name evidence="2" type="ORF">K6753_13360</name>
</gene>
<sequence>MSTSKIPLLIDTDPGVDDALAILMAFADARHEVVGLTIAAGNVGLSHTVGNALKLCEVAGVDVPVFAGCDAPLLHPARDAAYVHGQDGFGDTGYAPAVRKAEAEHAALAILRLSHEHAGRLLLVALGPLTNLALALKLDPTLPQRVDRLVVMGGAFTAHGNITAAAEFNIAFDPEAAYIVFEAFGAAGGFDLVDWEATLAHGLPHDDVVKWLQAGSVRATFYEAISRQTREWSADRRGDRWHSADALAMACALAPEGLLEHQTRPVAVELDGRHTRGATVVDWLRQGGQPDTARLVLRYDQSAFEQRVRDALAAG</sequence>
<dbReference type="EMBL" id="JAINZW010000007">
    <property type="protein sequence ID" value="MBZ4040522.1"/>
    <property type="molecule type" value="Genomic_DNA"/>
</dbReference>
<dbReference type="InterPro" id="IPR001910">
    <property type="entry name" value="Inosine/uridine_hydrolase_dom"/>
</dbReference>
<keyword evidence="3" id="KW-1185">Reference proteome</keyword>
<organism evidence="2 3">
    <name type="scientific">Novilysobacter selenitireducens</name>
    <dbReference type="NCBI Taxonomy" id="2872639"/>
    <lineage>
        <taxon>Bacteria</taxon>
        <taxon>Pseudomonadati</taxon>
        <taxon>Pseudomonadota</taxon>
        <taxon>Gammaproteobacteria</taxon>
        <taxon>Lysobacterales</taxon>
        <taxon>Lysobacteraceae</taxon>
        <taxon>Novilysobacter</taxon>
    </lineage>
</organism>
<proteinExistence type="predicted"/>
<comment type="caution">
    <text evidence="2">The sequence shown here is derived from an EMBL/GenBank/DDBJ whole genome shotgun (WGS) entry which is preliminary data.</text>
</comment>
<protein>
    <submittedName>
        <fullName evidence="2">Nucleoside hydrolase</fullName>
    </submittedName>
</protein>
<dbReference type="Pfam" id="PF01156">
    <property type="entry name" value="IU_nuc_hydro"/>
    <property type="match status" value="1"/>
</dbReference>
<evidence type="ECO:0000259" key="1">
    <source>
        <dbReference type="Pfam" id="PF01156"/>
    </source>
</evidence>
<keyword evidence="2" id="KW-0378">Hydrolase</keyword>